<dbReference type="STRING" id="983967.A0A1E4T5M7"/>
<evidence type="ECO:0000256" key="5">
    <source>
        <dbReference type="ARBA" id="ARBA00023242"/>
    </source>
</evidence>
<comment type="subcellular location">
    <subcellularLocation>
        <location evidence="2">Nucleus</location>
        <location evidence="2">Nucleolus</location>
    </subcellularLocation>
</comment>
<accession>A0A1E4T5M7</accession>
<proteinExistence type="inferred from homology"/>
<feature type="region of interest" description="Disordered" evidence="6">
    <location>
        <begin position="85"/>
        <end position="105"/>
    </location>
</feature>
<dbReference type="PANTHER" id="PTHR13243:SF1">
    <property type="entry name" value="NUCLEOLAR PROTEIN 16"/>
    <property type="match status" value="1"/>
</dbReference>
<dbReference type="EMBL" id="KV453849">
    <property type="protein sequence ID" value="ODV86968.1"/>
    <property type="molecule type" value="Genomic_DNA"/>
</dbReference>
<feature type="region of interest" description="Disordered" evidence="6">
    <location>
        <begin position="127"/>
        <end position="148"/>
    </location>
</feature>
<feature type="compositionally biased region" description="Acidic residues" evidence="6">
    <location>
        <begin position="85"/>
        <end position="103"/>
    </location>
</feature>
<evidence type="ECO:0000313" key="7">
    <source>
        <dbReference type="EMBL" id="ODV86968.1"/>
    </source>
</evidence>
<feature type="region of interest" description="Disordered" evidence="6">
    <location>
        <begin position="1"/>
        <end position="27"/>
    </location>
</feature>
<dbReference type="PANTHER" id="PTHR13243">
    <property type="entry name" value="HSPC111 PROTEIN-RELATED"/>
    <property type="match status" value="1"/>
</dbReference>
<protein>
    <recommendedName>
        <fullName evidence="4">Nucleolar protein 16</fullName>
    </recommendedName>
</protein>
<evidence type="ECO:0000256" key="2">
    <source>
        <dbReference type="ARBA" id="ARBA00004604"/>
    </source>
</evidence>
<comment type="similarity">
    <text evidence="3">Belongs to the NOP16 family.</text>
</comment>
<feature type="compositionally biased region" description="Basic residues" evidence="6">
    <location>
        <begin position="1"/>
        <end position="10"/>
    </location>
</feature>
<dbReference type="AlphaFoldDB" id="A0A1E4T5M7"/>
<evidence type="ECO:0000256" key="3">
    <source>
        <dbReference type="ARBA" id="ARBA00008479"/>
    </source>
</evidence>
<gene>
    <name evidence="7" type="ORF">CANARDRAFT_218850</name>
</gene>
<dbReference type="GO" id="GO:0042273">
    <property type="term" value="P:ribosomal large subunit biogenesis"/>
    <property type="evidence" value="ECO:0007669"/>
    <property type="project" value="TreeGrafter"/>
</dbReference>
<sequence>MVSVRKRKMARSSVGKATRRHKDKQRKVNIASNPIIAANWDKNLTLSQNYAKLGLKVRLGKDTGGVEKKIEIFKPKVDEELFEIENENDREEDEQDSDFDPYDPENILEGTAKLVRDDEGNVIKVIYGTKKPSNSNDSEESEKPKSEVIKQLEAMAANKKVGRERKQSDREVEWLKSLYEKYGDDYEKMKWDKKLNPMQHSPGELKKRFIKWKKQQGI</sequence>
<dbReference type="InterPro" id="IPR019002">
    <property type="entry name" value="Ribosome_biogenesis_Nop16"/>
</dbReference>
<dbReference type="Pfam" id="PF09420">
    <property type="entry name" value="Nop16"/>
    <property type="match status" value="1"/>
</dbReference>
<dbReference type="Proteomes" id="UP000094801">
    <property type="component" value="Unassembled WGS sequence"/>
</dbReference>
<evidence type="ECO:0000256" key="4">
    <source>
        <dbReference type="ARBA" id="ARBA00015522"/>
    </source>
</evidence>
<evidence type="ECO:0000313" key="8">
    <source>
        <dbReference type="Proteomes" id="UP000094801"/>
    </source>
</evidence>
<keyword evidence="8" id="KW-1185">Reference proteome</keyword>
<feature type="compositionally biased region" description="Basic residues" evidence="6">
    <location>
        <begin position="17"/>
        <end position="27"/>
    </location>
</feature>
<dbReference type="GO" id="GO:0005730">
    <property type="term" value="C:nucleolus"/>
    <property type="evidence" value="ECO:0007669"/>
    <property type="project" value="UniProtKB-SubCell"/>
</dbReference>
<organism evidence="7 8">
    <name type="scientific">[Candida] arabinofermentans NRRL YB-2248</name>
    <dbReference type="NCBI Taxonomy" id="983967"/>
    <lineage>
        <taxon>Eukaryota</taxon>
        <taxon>Fungi</taxon>
        <taxon>Dikarya</taxon>
        <taxon>Ascomycota</taxon>
        <taxon>Saccharomycotina</taxon>
        <taxon>Pichiomycetes</taxon>
        <taxon>Pichiales</taxon>
        <taxon>Pichiaceae</taxon>
        <taxon>Ogataea</taxon>
        <taxon>Ogataea/Candida clade</taxon>
    </lineage>
</organism>
<reference evidence="8" key="1">
    <citation type="submission" date="2016-04" db="EMBL/GenBank/DDBJ databases">
        <title>Comparative genomics of biotechnologically important yeasts.</title>
        <authorList>
            <consortium name="DOE Joint Genome Institute"/>
            <person name="Riley R."/>
            <person name="Haridas S."/>
            <person name="Wolfe K.H."/>
            <person name="Lopes M.R."/>
            <person name="Hittinger C.T."/>
            <person name="Goker M."/>
            <person name="Salamov A."/>
            <person name="Wisecaver J."/>
            <person name="Long T.M."/>
            <person name="Aerts A.L."/>
            <person name="Barry K."/>
            <person name="Choi C."/>
            <person name="Clum A."/>
            <person name="Coughlan A.Y."/>
            <person name="Deshpande S."/>
            <person name="Douglass A.P."/>
            <person name="Hanson S.J."/>
            <person name="Klenk H.-P."/>
            <person name="Labutti K."/>
            <person name="Lapidus A."/>
            <person name="Lindquist E."/>
            <person name="Lipzen A."/>
            <person name="Meier-Kolthoff J.P."/>
            <person name="Ohm R.A."/>
            <person name="Otillar R.P."/>
            <person name="Pangilinan J."/>
            <person name="Peng Y."/>
            <person name="Rokas A."/>
            <person name="Rosa C.A."/>
            <person name="Scheuner C."/>
            <person name="Sibirny A.A."/>
            <person name="Slot J.C."/>
            <person name="Stielow J.B."/>
            <person name="Sun H."/>
            <person name="Kurtzman C.P."/>
            <person name="Blackwell M."/>
            <person name="Grigoriev I.V."/>
            <person name="Jeffries T.W."/>
        </authorList>
    </citation>
    <scope>NUCLEOTIDE SEQUENCE [LARGE SCALE GENOMIC DNA]</scope>
    <source>
        <strain evidence="8">NRRL YB-2248</strain>
    </source>
</reference>
<evidence type="ECO:0000256" key="1">
    <source>
        <dbReference type="ARBA" id="ARBA00002889"/>
    </source>
</evidence>
<evidence type="ECO:0000256" key="6">
    <source>
        <dbReference type="SAM" id="MobiDB-lite"/>
    </source>
</evidence>
<comment type="function">
    <text evidence="1">Involved in the biogenesis of the 60S ribosomal subunit.</text>
</comment>
<dbReference type="OrthoDB" id="285729at2759"/>
<name>A0A1E4T5M7_9ASCO</name>
<keyword evidence="5" id="KW-0539">Nucleus</keyword>